<dbReference type="Gene3D" id="1.20.1280.50">
    <property type="match status" value="1"/>
</dbReference>
<name>A0A2G5CTI3_AQUCA</name>
<evidence type="ECO:0000313" key="3">
    <source>
        <dbReference type="Proteomes" id="UP000230069"/>
    </source>
</evidence>
<reference evidence="2 3" key="1">
    <citation type="submission" date="2017-09" db="EMBL/GenBank/DDBJ databases">
        <title>WGS assembly of Aquilegia coerulea Goldsmith.</title>
        <authorList>
            <person name="Hodges S."/>
            <person name="Kramer E."/>
            <person name="Nordborg M."/>
            <person name="Tomkins J."/>
            <person name="Borevitz J."/>
            <person name="Derieg N."/>
            <person name="Yan J."/>
            <person name="Mihaltcheva S."/>
            <person name="Hayes R.D."/>
            <person name="Rokhsar D."/>
        </authorList>
    </citation>
    <scope>NUCLEOTIDE SEQUENCE [LARGE SCALE GENOMIC DNA]</scope>
    <source>
        <strain evidence="3">cv. Goldsmith</strain>
    </source>
</reference>
<sequence>MNPSLTMKKSEKKKSSQEDRISDLSDELIHHIFSFLDMKDVVHTSILSNRWKTLWLSTPNLNFFLLLCHDCMDHTLDDGDLCDSCLKKKRNFKDFIDRVLLLRGNYRIDKFNLYCTDSDVDTARLHTWILSLLDRKVQQLILEVVIYYKTWELPHKLFTSNISVLKLCCEDFYNARARLPISICTAERIKILELNSVMFPDGIGYGGELILSCPVLETLKIARCDLSNIKVLTVSTPQLQRLKFVSLYTNRNKSCRVRTCTPNLKTIEVIIYTHELNSMLDYCLENLTSLASAQIGFYSYTDPNFIPRKYYPNLLVKILSGIHNVQSLKLLGRCLQLLTGFPKAFNKLSDIFSNLKCVMLEKPESPYDQAVVKLLFGEDVQWRIERGDAYFTSYQQS</sequence>
<dbReference type="InterPro" id="IPR053197">
    <property type="entry name" value="F-box_SCFL_complex_component"/>
</dbReference>
<protein>
    <recommendedName>
        <fullName evidence="1">F-box domain-containing protein</fullName>
    </recommendedName>
</protein>
<dbReference type="Proteomes" id="UP000230069">
    <property type="component" value="Unassembled WGS sequence"/>
</dbReference>
<feature type="domain" description="F-box" evidence="1">
    <location>
        <begin position="18"/>
        <end position="66"/>
    </location>
</feature>
<accession>A0A2G5CTI3</accession>
<evidence type="ECO:0000313" key="2">
    <source>
        <dbReference type="EMBL" id="PIA34578.1"/>
    </source>
</evidence>
<dbReference type="Pfam" id="PF00646">
    <property type="entry name" value="F-box"/>
    <property type="match status" value="1"/>
</dbReference>
<keyword evidence="3" id="KW-1185">Reference proteome</keyword>
<dbReference type="InterPro" id="IPR001810">
    <property type="entry name" value="F-box_dom"/>
</dbReference>
<dbReference type="PANTHER" id="PTHR34223:SF51">
    <property type="entry name" value="OS06G0556300 PROTEIN"/>
    <property type="match status" value="1"/>
</dbReference>
<dbReference type="Gene3D" id="3.80.10.10">
    <property type="entry name" value="Ribonuclease Inhibitor"/>
    <property type="match status" value="1"/>
</dbReference>
<dbReference type="EMBL" id="KZ305054">
    <property type="protein sequence ID" value="PIA34578.1"/>
    <property type="molecule type" value="Genomic_DNA"/>
</dbReference>
<dbReference type="InParanoid" id="A0A2G5CTI3"/>
<gene>
    <name evidence="2" type="ORF">AQUCO_03700101v1</name>
</gene>
<dbReference type="SUPFAM" id="SSF81383">
    <property type="entry name" value="F-box domain"/>
    <property type="match status" value="1"/>
</dbReference>
<organism evidence="2 3">
    <name type="scientific">Aquilegia coerulea</name>
    <name type="common">Rocky mountain columbine</name>
    <dbReference type="NCBI Taxonomy" id="218851"/>
    <lineage>
        <taxon>Eukaryota</taxon>
        <taxon>Viridiplantae</taxon>
        <taxon>Streptophyta</taxon>
        <taxon>Embryophyta</taxon>
        <taxon>Tracheophyta</taxon>
        <taxon>Spermatophyta</taxon>
        <taxon>Magnoliopsida</taxon>
        <taxon>Ranunculales</taxon>
        <taxon>Ranunculaceae</taxon>
        <taxon>Thalictroideae</taxon>
        <taxon>Aquilegia</taxon>
    </lineage>
</organism>
<dbReference type="InterPro" id="IPR032675">
    <property type="entry name" value="LRR_dom_sf"/>
</dbReference>
<proteinExistence type="predicted"/>
<dbReference type="AlphaFoldDB" id="A0A2G5CTI3"/>
<dbReference type="SUPFAM" id="SSF52047">
    <property type="entry name" value="RNI-like"/>
    <property type="match status" value="1"/>
</dbReference>
<dbReference type="InterPro" id="IPR036047">
    <property type="entry name" value="F-box-like_dom_sf"/>
</dbReference>
<dbReference type="SMART" id="SM00256">
    <property type="entry name" value="FBOX"/>
    <property type="match status" value="1"/>
</dbReference>
<dbReference type="PANTHER" id="PTHR34223">
    <property type="entry name" value="OS11G0201299 PROTEIN"/>
    <property type="match status" value="1"/>
</dbReference>
<dbReference type="OrthoDB" id="612216at2759"/>
<dbReference type="PROSITE" id="PS50181">
    <property type="entry name" value="FBOX"/>
    <property type="match status" value="1"/>
</dbReference>
<dbReference type="STRING" id="218851.A0A2G5CTI3"/>
<dbReference type="FunCoup" id="A0A2G5CTI3">
    <property type="interactions" value="133"/>
</dbReference>
<dbReference type="InterPro" id="IPR053781">
    <property type="entry name" value="F-box_AtFBL13-like"/>
</dbReference>
<evidence type="ECO:0000259" key="1">
    <source>
        <dbReference type="PROSITE" id="PS50181"/>
    </source>
</evidence>
<dbReference type="CDD" id="cd22160">
    <property type="entry name" value="F-box_AtFBL13-like"/>
    <property type="match status" value="1"/>
</dbReference>